<name>A0A183TM36_SCHSO</name>
<reference evidence="3" key="1">
    <citation type="submission" date="2016-06" db="UniProtKB">
        <authorList>
            <consortium name="WormBaseParasite"/>
        </authorList>
    </citation>
    <scope>IDENTIFICATION</scope>
</reference>
<dbReference type="OrthoDB" id="6261872at2759"/>
<sequence length="90" mass="10053">MQQSFVSFRGTTVTGICYGTKSNLILPDLDCIEQHGLVDMSLYVVCSQMQIPAVPKTLAKDILQRFVSVFQNGLIRCKYTQDVLYPCSVS</sequence>
<evidence type="ECO:0000313" key="3">
    <source>
        <dbReference type="WBParaSite" id="SSLN_0001819801-mRNA-1"/>
    </source>
</evidence>
<protein>
    <submittedName>
        <fullName evidence="3">Proteasome assembly chaperone 3</fullName>
    </submittedName>
</protein>
<keyword evidence="2" id="KW-1185">Reference proteome</keyword>
<dbReference type="EMBL" id="UYSU01042664">
    <property type="protein sequence ID" value="VDM03920.1"/>
    <property type="molecule type" value="Genomic_DNA"/>
</dbReference>
<dbReference type="Proteomes" id="UP000275846">
    <property type="component" value="Unassembled WGS sequence"/>
</dbReference>
<evidence type="ECO:0000313" key="1">
    <source>
        <dbReference type="EMBL" id="VDM03920.1"/>
    </source>
</evidence>
<proteinExistence type="predicted"/>
<dbReference type="AlphaFoldDB" id="A0A183TM36"/>
<dbReference type="WBParaSite" id="SSLN_0001819801-mRNA-1">
    <property type="protein sequence ID" value="SSLN_0001819801-mRNA-1"/>
    <property type="gene ID" value="SSLN_0001819801"/>
</dbReference>
<evidence type="ECO:0000313" key="2">
    <source>
        <dbReference type="Proteomes" id="UP000275846"/>
    </source>
</evidence>
<organism evidence="3">
    <name type="scientific">Schistocephalus solidus</name>
    <name type="common">Tapeworm</name>
    <dbReference type="NCBI Taxonomy" id="70667"/>
    <lineage>
        <taxon>Eukaryota</taxon>
        <taxon>Metazoa</taxon>
        <taxon>Spiralia</taxon>
        <taxon>Lophotrochozoa</taxon>
        <taxon>Platyhelminthes</taxon>
        <taxon>Cestoda</taxon>
        <taxon>Eucestoda</taxon>
        <taxon>Diphyllobothriidea</taxon>
        <taxon>Diphyllobothriidae</taxon>
        <taxon>Schistocephalus</taxon>
    </lineage>
</organism>
<reference evidence="1 2" key="2">
    <citation type="submission" date="2018-11" db="EMBL/GenBank/DDBJ databases">
        <authorList>
            <consortium name="Pathogen Informatics"/>
        </authorList>
    </citation>
    <scope>NUCLEOTIDE SEQUENCE [LARGE SCALE GENOMIC DNA]</scope>
    <source>
        <strain evidence="1 2">NST_G2</strain>
    </source>
</reference>
<accession>A0A183TM36</accession>
<gene>
    <name evidence="1" type="ORF">SSLN_LOCUS17534</name>
</gene>